<keyword evidence="1" id="KW-0378">Hydrolase</keyword>
<dbReference type="PANTHER" id="PTHR39328">
    <property type="entry name" value="BLL2871 PROTEIN"/>
    <property type="match status" value="1"/>
</dbReference>
<dbReference type="STRING" id="1123231.SAMN02745189_02299"/>
<dbReference type="RefSeq" id="WP_072710718.1">
    <property type="nucleotide sequence ID" value="NZ_FRCF01000013.1"/>
</dbReference>
<dbReference type="OrthoDB" id="9790012at2"/>
<dbReference type="EMBL" id="FRCF01000013">
    <property type="protein sequence ID" value="SHM52309.1"/>
    <property type="molecule type" value="Genomic_DNA"/>
</dbReference>
<proteinExistence type="predicted"/>
<dbReference type="SUPFAM" id="SSF56235">
    <property type="entry name" value="N-terminal nucleophile aminohydrolases (Ntn hydrolases)"/>
    <property type="match status" value="1"/>
</dbReference>
<dbReference type="PANTHER" id="PTHR39328:SF1">
    <property type="entry name" value="BLL2871 PROTEIN"/>
    <property type="match status" value="1"/>
</dbReference>
<dbReference type="Gene3D" id="3.60.20.10">
    <property type="entry name" value="Glutamine Phosphoribosylpyrophosphate, subunit 1, domain 1"/>
    <property type="match status" value="1"/>
</dbReference>
<gene>
    <name evidence="1" type="ORF">SAMN02745189_02299</name>
</gene>
<evidence type="ECO:0000313" key="1">
    <source>
        <dbReference type="EMBL" id="SHM52309.1"/>
    </source>
</evidence>
<organism evidence="1 2">
    <name type="scientific">Lacicoccus alkaliphilus DSM 16010</name>
    <dbReference type="NCBI Taxonomy" id="1123231"/>
    <lineage>
        <taxon>Bacteria</taxon>
        <taxon>Bacillati</taxon>
        <taxon>Bacillota</taxon>
        <taxon>Bacilli</taxon>
        <taxon>Bacillales</taxon>
        <taxon>Salinicoccaceae</taxon>
        <taxon>Lacicoccus</taxon>
    </lineage>
</organism>
<evidence type="ECO:0000313" key="2">
    <source>
        <dbReference type="Proteomes" id="UP000184206"/>
    </source>
</evidence>
<dbReference type="InterPro" id="IPR010430">
    <property type="entry name" value="DUF1028"/>
</dbReference>
<dbReference type="AlphaFoldDB" id="A0A1M7JGV3"/>
<dbReference type="GO" id="GO:0016787">
    <property type="term" value="F:hydrolase activity"/>
    <property type="evidence" value="ECO:0007669"/>
    <property type="project" value="UniProtKB-KW"/>
</dbReference>
<keyword evidence="2" id="KW-1185">Reference proteome</keyword>
<dbReference type="InterPro" id="IPR029055">
    <property type="entry name" value="Ntn_hydrolases_N"/>
</dbReference>
<reference evidence="1 2" key="1">
    <citation type="submission" date="2016-11" db="EMBL/GenBank/DDBJ databases">
        <authorList>
            <person name="Jaros S."/>
            <person name="Januszkiewicz K."/>
            <person name="Wedrychowicz H."/>
        </authorList>
    </citation>
    <scope>NUCLEOTIDE SEQUENCE [LARGE SCALE GENOMIC DNA]</scope>
    <source>
        <strain evidence="1 2">DSM 16010</strain>
    </source>
</reference>
<sequence length="228" mass="24657">MVKLNTFSITARCAKTGQLGIAVSTKLPGVGMLCPFVKAGVGAVATQSFVNPYIGIRGLEYLSSGMSAQEAKEKIMAEEINLEHRQFAIVDNDGGTAAFSGNECDGYYNHFEGDGFVVAGNMLVNEETLTDMKAAFENHTGLDLSERLLRALEAGQAAGGDKRGKQSAALKVFDTEEYPFVDLRVDEHEDPVSELARVYDVAKAELLPFMPMMPTKDNPGGSFNPDEY</sequence>
<protein>
    <submittedName>
        <fullName evidence="1">Uncharacterized conserved protein, Ntn-hydrolase superfamily</fullName>
    </submittedName>
</protein>
<accession>A0A1M7JGV3</accession>
<dbReference type="Proteomes" id="UP000184206">
    <property type="component" value="Unassembled WGS sequence"/>
</dbReference>
<dbReference type="Pfam" id="PF06267">
    <property type="entry name" value="DUF1028"/>
    <property type="match status" value="1"/>
</dbReference>
<name>A0A1M7JGV3_9BACL</name>